<dbReference type="EMBL" id="CP042905">
    <property type="protein sequence ID" value="QEE14369.1"/>
    <property type="molecule type" value="Genomic_DNA"/>
</dbReference>
<name>A0A5B9D5I4_9ARCH</name>
<evidence type="ECO:0008006" key="4">
    <source>
        <dbReference type="Google" id="ProtNLM"/>
    </source>
</evidence>
<dbReference type="GeneID" id="92244854"/>
<dbReference type="Proteomes" id="UP000321408">
    <property type="component" value="Chromosome"/>
</dbReference>
<accession>A0A5B9D5I4</accession>
<evidence type="ECO:0000313" key="3">
    <source>
        <dbReference type="Proteomes" id="UP000321408"/>
    </source>
</evidence>
<sequence>MKYHAQSGDYCTVYLKWPQNLPKECPVCQEKVIKKYADNGKIVHSLAGDINQITIYYHCINPNCKMHDIVFNPQSRFEFEGFYYGKDVVQKVAFYALKKHFKAAYILDVLQTEYKLKISESTIRRMINVVTVVKSEAIDQKTLEIIKKQKVILMGLDGEDPLVEGPGLWLFVDLISNRLLSTVYLESATADILHDEIEKIISLYSVKISGFISDKQNNITSCISKYYPKIPHQYCGYHFMNNIWNHLELLDGKLHKRLSQVIQNSYFLNTGPNSPIYIEEHGKIAPKTVFSPIIADLKKMKRFRNKKFEQLRGIKFFEHLDDYTAQMFEIMSQVPQNYRIHKIYRREGEKWTESLSSLYSLYSDCNELFEIFKEIYSGYFAKNVSSSEIEDNMATLFVNLEQKLLETDQNFVKTNLRAYLPRSSSTYLEIMGEWLRLWESYRNGLFSYRKFEKPILTNNTLEQAFGRQKSHFYSRSAKKQVGRLILTEGDYHLRFVFCRDEELESDIWEEASNLNWRLLKSMHDGRKKVLSENWLKKTLKFLGISKVQAQFYEKRLT</sequence>
<dbReference type="AlphaFoldDB" id="A0A5B9D5I4"/>
<organism evidence="1 3">
    <name type="scientific">Promethearchaeum syntrophicum</name>
    <dbReference type="NCBI Taxonomy" id="2594042"/>
    <lineage>
        <taxon>Archaea</taxon>
        <taxon>Promethearchaeati</taxon>
        <taxon>Promethearchaeota</taxon>
        <taxon>Promethearchaeia</taxon>
        <taxon>Promethearchaeales</taxon>
        <taxon>Promethearchaeaceae</taxon>
        <taxon>Promethearchaeum</taxon>
    </lineage>
</organism>
<keyword evidence="3" id="KW-1185">Reference proteome</keyword>
<reference evidence="1 3" key="1">
    <citation type="journal article" date="2020" name="Nature">
        <title>Isolation of an archaeon at the prokaryote-eukaryote interface.</title>
        <authorList>
            <person name="Imachi H."/>
            <person name="Nobu M.K."/>
            <person name="Nakahara N."/>
            <person name="Morono Y."/>
            <person name="Ogawara M."/>
            <person name="Takaki Y."/>
            <person name="Takano Y."/>
            <person name="Uematsu K."/>
            <person name="Ikuta T."/>
            <person name="Ito M."/>
            <person name="Matsui Y."/>
            <person name="Miyazaki M."/>
            <person name="Murata K."/>
            <person name="Saito Y."/>
            <person name="Sakai S."/>
            <person name="Song C."/>
            <person name="Tasumi E."/>
            <person name="Yamanaka Y."/>
            <person name="Yamaguchi T."/>
            <person name="Kamagata Y."/>
            <person name="Tamaki H."/>
            <person name="Takai K."/>
        </authorList>
    </citation>
    <scope>NUCLEOTIDE SEQUENCE [LARGE SCALE GENOMIC DNA]</scope>
    <source>
        <strain evidence="1 3">MK-D1</strain>
    </source>
</reference>
<dbReference type="OrthoDB" id="387600at2157"/>
<protein>
    <recommendedName>
        <fullName evidence="4">MULE transposase domain protein</fullName>
    </recommendedName>
</protein>
<evidence type="ECO:0000313" key="2">
    <source>
        <dbReference type="EMBL" id="QEE16909.1"/>
    </source>
</evidence>
<proteinExistence type="predicted"/>
<dbReference type="KEGG" id="psyt:DSAG12_00182"/>
<dbReference type="KEGG" id="psyt:DSAG12_02739"/>
<dbReference type="RefSeq" id="WP_147661324.1">
    <property type="nucleotide sequence ID" value="NZ_CP042905.2"/>
</dbReference>
<evidence type="ECO:0000313" key="1">
    <source>
        <dbReference type="EMBL" id="QEE14369.1"/>
    </source>
</evidence>
<dbReference type="EMBL" id="CP042905">
    <property type="protein sequence ID" value="QEE16909.1"/>
    <property type="molecule type" value="Genomic_DNA"/>
</dbReference>
<gene>
    <name evidence="1" type="ORF">DSAG12_00182</name>
    <name evidence="2" type="ORF">DSAG12_02739</name>
</gene>